<dbReference type="PANTHER" id="PTHR31065">
    <property type="entry name" value="PLATZ TRANSCRIPTION FACTOR FAMILY PROTEIN"/>
    <property type="match status" value="1"/>
</dbReference>
<evidence type="ECO:0000313" key="1">
    <source>
        <dbReference type="EMBL" id="PKU71525.1"/>
    </source>
</evidence>
<proteinExistence type="predicted"/>
<dbReference type="AlphaFoldDB" id="A0A2I0W786"/>
<reference evidence="1 2" key="2">
    <citation type="journal article" date="2017" name="Nature">
        <title>The Apostasia genome and the evolution of orchids.</title>
        <authorList>
            <person name="Zhang G.Q."/>
            <person name="Liu K.W."/>
            <person name="Li Z."/>
            <person name="Lohaus R."/>
            <person name="Hsiao Y.Y."/>
            <person name="Niu S.C."/>
            <person name="Wang J.Y."/>
            <person name="Lin Y.C."/>
            <person name="Xu Q."/>
            <person name="Chen L.J."/>
            <person name="Yoshida K."/>
            <person name="Fujiwara S."/>
            <person name="Wang Z.W."/>
            <person name="Zhang Y.Q."/>
            <person name="Mitsuda N."/>
            <person name="Wang M."/>
            <person name="Liu G.H."/>
            <person name="Pecoraro L."/>
            <person name="Huang H.X."/>
            <person name="Xiao X.J."/>
            <person name="Lin M."/>
            <person name="Wu X.Y."/>
            <person name="Wu W.L."/>
            <person name="Chen Y.Y."/>
            <person name="Chang S.B."/>
            <person name="Sakamoto S."/>
            <person name="Ohme-Takagi M."/>
            <person name="Yagi M."/>
            <person name="Zeng S.J."/>
            <person name="Shen C.Y."/>
            <person name="Yeh C.M."/>
            <person name="Luo Y.B."/>
            <person name="Tsai W.C."/>
            <person name="Van de Peer Y."/>
            <person name="Liu Z.J."/>
        </authorList>
    </citation>
    <scope>NUCLEOTIDE SEQUENCE [LARGE SCALE GENOMIC DNA]</scope>
    <source>
        <tissue evidence="1">The whole plant</tissue>
    </source>
</reference>
<dbReference type="PANTHER" id="PTHR31065:SF1">
    <property type="entry name" value="OS09G0116050 PROTEIN"/>
    <property type="match status" value="1"/>
</dbReference>
<dbReference type="Proteomes" id="UP000233837">
    <property type="component" value="Unassembled WGS sequence"/>
</dbReference>
<protein>
    <recommendedName>
        <fullName evidence="3">B box-type domain-containing protein</fullName>
    </recommendedName>
</protein>
<organism evidence="1 2">
    <name type="scientific">Dendrobium catenatum</name>
    <dbReference type="NCBI Taxonomy" id="906689"/>
    <lineage>
        <taxon>Eukaryota</taxon>
        <taxon>Viridiplantae</taxon>
        <taxon>Streptophyta</taxon>
        <taxon>Embryophyta</taxon>
        <taxon>Tracheophyta</taxon>
        <taxon>Spermatophyta</taxon>
        <taxon>Magnoliopsida</taxon>
        <taxon>Liliopsida</taxon>
        <taxon>Asparagales</taxon>
        <taxon>Orchidaceae</taxon>
        <taxon>Epidendroideae</taxon>
        <taxon>Malaxideae</taxon>
        <taxon>Dendrobiinae</taxon>
        <taxon>Dendrobium</taxon>
    </lineage>
</organism>
<accession>A0A2I0W786</accession>
<reference evidence="1 2" key="1">
    <citation type="journal article" date="2016" name="Sci. Rep.">
        <title>The Dendrobium catenatum Lindl. genome sequence provides insights into polysaccharide synthase, floral development and adaptive evolution.</title>
        <authorList>
            <person name="Zhang G.Q."/>
            <person name="Xu Q."/>
            <person name="Bian C."/>
            <person name="Tsai W.C."/>
            <person name="Yeh C.M."/>
            <person name="Liu K.W."/>
            <person name="Yoshida K."/>
            <person name="Zhang L.S."/>
            <person name="Chang S.B."/>
            <person name="Chen F."/>
            <person name="Shi Y."/>
            <person name="Su Y.Y."/>
            <person name="Zhang Y.Q."/>
            <person name="Chen L.J."/>
            <person name="Yin Y."/>
            <person name="Lin M."/>
            <person name="Huang H."/>
            <person name="Deng H."/>
            <person name="Wang Z.W."/>
            <person name="Zhu S.L."/>
            <person name="Zhao X."/>
            <person name="Deng C."/>
            <person name="Niu S.C."/>
            <person name="Huang J."/>
            <person name="Wang M."/>
            <person name="Liu G.H."/>
            <person name="Yang H.J."/>
            <person name="Xiao X.J."/>
            <person name="Hsiao Y.Y."/>
            <person name="Wu W.L."/>
            <person name="Chen Y.Y."/>
            <person name="Mitsuda N."/>
            <person name="Ohme-Takagi M."/>
            <person name="Luo Y.B."/>
            <person name="Van de Peer Y."/>
            <person name="Liu Z.J."/>
        </authorList>
    </citation>
    <scope>NUCLEOTIDE SEQUENCE [LARGE SCALE GENOMIC DNA]</scope>
    <source>
        <tissue evidence="1">The whole plant</tissue>
    </source>
</reference>
<evidence type="ECO:0000313" key="2">
    <source>
        <dbReference type="Proteomes" id="UP000233837"/>
    </source>
</evidence>
<sequence length="155" mass="18064">MGSYSEMPSWLEKLLAEKFFSPCAHHEGVKKNEKNILCLDCCFGFCPHCILPHRSHRLLQIRRYVYHDVVRVEDLEKLIDMSLVQVNDYNFVFQSYTTNSSKVAFLKQRAQSRPFRGSGNGCRSCDRPLQESFLYCSLSCKVMQSNMRKIVSFSF</sequence>
<dbReference type="EMBL" id="KZ502877">
    <property type="protein sequence ID" value="PKU71525.1"/>
    <property type="molecule type" value="Genomic_DNA"/>
</dbReference>
<dbReference type="Pfam" id="PF04640">
    <property type="entry name" value="PLATZ"/>
    <property type="match status" value="1"/>
</dbReference>
<keyword evidence="2" id="KW-1185">Reference proteome</keyword>
<dbReference type="InterPro" id="IPR006734">
    <property type="entry name" value="PLATZ"/>
</dbReference>
<name>A0A2I0W786_9ASPA</name>
<gene>
    <name evidence="1" type="ORF">MA16_Dca004367</name>
</gene>
<evidence type="ECO:0008006" key="3">
    <source>
        <dbReference type="Google" id="ProtNLM"/>
    </source>
</evidence>